<name>A0A0F9DCQ5_9ZZZZ</name>
<feature type="transmembrane region" description="Helical" evidence="1">
    <location>
        <begin position="24"/>
        <end position="44"/>
    </location>
</feature>
<evidence type="ECO:0000313" key="2">
    <source>
        <dbReference type="EMBL" id="KKL59424.1"/>
    </source>
</evidence>
<keyword evidence="1" id="KW-0812">Transmembrane</keyword>
<reference evidence="2" key="1">
    <citation type="journal article" date="2015" name="Nature">
        <title>Complex archaea that bridge the gap between prokaryotes and eukaryotes.</title>
        <authorList>
            <person name="Spang A."/>
            <person name="Saw J.H."/>
            <person name="Jorgensen S.L."/>
            <person name="Zaremba-Niedzwiedzka K."/>
            <person name="Martijn J."/>
            <person name="Lind A.E."/>
            <person name="van Eijk R."/>
            <person name="Schleper C."/>
            <person name="Guy L."/>
            <person name="Ettema T.J."/>
        </authorList>
    </citation>
    <scope>NUCLEOTIDE SEQUENCE</scope>
</reference>
<feature type="transmembrane region" description="Helical" evidence="1">
    <location>
        <begin position="78"/>
        <end position="104"/>
    </location>
</feature>
<feature type="transmembrane region" description="Helical" evidence="1">
    <location>
        <begin position="51"/>
        <end position="72"/>
    </location>
</feature>
<dbReference type="AlphaFoldDB" id="A0A0F9DCQ5"/>
<keyword evidence="1" id="KW-0472">Membrane</keyword>
<evidence type="ECO:0000256" key="1">
    <source>
        <dbReference type="SAM" id="Phobius"/>
    </source>
</evidence>
<accession>A0A0F9DCQ5</accession>
<comment type="caution">
    <text evidence="2">The sequence shown here is derived from an EMBL/GenBank/DDBJ whole genome shotgun (WGS) entry which is preliminary data.</text>
</comment>
<organism evidence="2">
    <name type="scientific">marine sediment metagenome</name>
    <dbReference type="NCBI Taxonomy" id="412755"/>
    <lineage>
        <taxon>unclassified sequences</taxon>
        <taxon>metagenomes</taxon>
        <taxon>ecological metagenomes</taxon>
    </lineage>
</organism>
<sequence length="145" mass="17215">MQNTDISQFKVDYISTSGVYKTPFTFIIIIQLFFGCLILLLLNLWYYNDLYFLLTGEGFLSFVLVGQFWEWILLPMNIYGNILLFAFSIILFSSGIFNILNKLCPPKEGVFLRGSKEWKYTHRRFWTIYFPIWLARALPLPWLDI</sequence>
<keyword evidence="1" id="KW-1133">Transmembrane helix</keyword>
<feature type="non-terminal residue" evidence="2">
    <location>
        <position position="145"/>
    </location>
</feature>
<proteinExistence type="predicted"/>
<feature type="transmembrane region" description="Helical" evidence="1">
    <location>
        <begin position="125"/>
        <end position="143"/>
    </location>
</feature>
<protein>
    <submittedName>
        <fullName evidence="2">Uncharacterized protein</fullName>
    </submittedName>
</protein>
<gene>
    <name evidence="2" type="ORF">LCGC14_2215480</name>
</gene>
<dbReference type="EMBL" id="LAZR01029493">
    <property type="protein sequence ID" value="KKL59424.1"/>
    <property type="molecule type" value="Genomic_DNA"/>
</dbReference>